<dbReference type="GO" id="GO:0005789">
    <property type="term" value="C:endoplasmic reticulum membrane"/>
    <property type="evidence" value="ECO:0007669"/>
    <property type="project" value="InterPro"/>
</dbReference>
<dbReference type="InterPro" id="IPR021100">
    <property type="entry name" value="N-glycosylation_EOS1"/>
</dbReference>
<keyword evidence="1" id="KW-0812">Transmembrane</keyword>
<comment type="caution">
    <text evidence="2">The sequence shown here is derived from an EMBL/GenBank/DDBJ whole genome shotgun (WGS) entry which is preliminary data.</text>
</comment>
<feature type="transmembrane region" description="Helical" evidence="1">
    <location>
        <begin position="201"/>
        <end position="220"/>
    </location>
</feature>
<evidence type="ECO:0008006" key="4">
    <source>
        <dbReference type="Google" id="ProtNLM"/>
    </source>
</evidence>
<dbReference type="AlphaFoldDB" id="A0AAD9HYR8"/>
<evidence type="ECO:0000256" key="1">
    <source>
        <dbReference type="SAM" id="Phobius"/>
    </source>
</evidence>
<dbReference type="EMBL" id="JAQQPM010000001">
    <property type="protein sequence ID" value="KAK2067420.1"/>
    <property type="molecule type" value="Genomic_DNA"/>
</dbReference>
<protein>
    <recommendedName>
        <fullName evidence="4">N-glycosylation protein EOS1</fullName>
    </recommendedName>
</protein>
<dbReference type="Pfam" id="PF12326">
    <property type="entry name" value="EOS1"/>
    <property type="match status" value="1"/>
</dbReference>
<evidence type="ECO:0000313" key="3">
    <source>
        <dbReference type="Proteomes" id="UP001217918"/>
    </source>
</evidence>
<proteinExistence type="predicted"/>
<reference evidence="2" key="1">
    <citation type="journal article" date="2023" name="Mol. Plant Microbe Interact.">
        <title>Elucidating the Obligate Nature and Biological Capacity of an Invasive Fungal Corn Pathogen.</title>
        <authorList>
            <person name="MacCready J.S."/>
            <person name="Roggenkamp E.M."/>
            <person name="Gdanetz K."/>
            <person name="Chilvers M.I."/>
        </authorList>
    </citation>
    <scope>NUCLEOTIDE SEQUENCE</scope>
    <source>
        <strain evidence="2">PM02</strain>
    </source>
</reference>
<dbReference type="GO" id="GO:0006487">
    <property type="term" value="P:protein N-linked glycosylation"/>
    <property type="evidence" value="ECO:0007669"/>
    <property type="project" value="TreeGrafter"/>
</dbReference>
<name>A0AAD9HYR8_9PEZI</name>
<organism evidence="2 3">
    <name type="scientific">Phyllachora maydis</name>
    <dbReference type="NCBI Taxonomy" id="1825666"/>
    <lineage>
        <taxon>Eukaryota</taxon>
        <taxon>Fungi</taxon>
        <taxon>Dikarya</taxon>
        <taxon>Ascomycota</taxon>
        <taxon>Pezizomycotina</taxon>
        <taxon>Sordariomycetes</taxon>
        <taxon>Sordariomycetidae</taxon>
        <taxon>Phyllachorales</taxon>
        <taxon>Phyllachoraceae</taxon>
        <taxon>Phyllachora</taxon>
    </lineage>
</organism>
<keyword evidence="1" id="KW-0472">Membrane</keyword>
<gene>
    <name evidence="2" type="ORF">P8C59_001163</name>
</gene>
<feature type="transmembrane region" description="Helical" evidence="1">
    <location>
        <begin position="137"/>
        <end position="155"/>
    </location>
</feature>
<dbReference type="PANTHER" id="PTHR28147">
    <property type="entry name" value="N-GLYCOSYLATION PROTEIN EOS1"/>
    <property type="match status" value="1"/>
</dbReference>
<feature type="transmembrane region" description="Helical" evidence="1">
    <location>
        <begin position="232"/>
        <end position="252"/>
    </location>
</feature>
<evidence type="ECO:0000313" key="2">
    <source>
        <dbReference type="EMBL" id="KAK2067420.1"/>
    </source>
</evidence>
<sequence length="293" mass="32549">MPAHRAHVRQRQKSEVQGVVAGLLPPSDNEPEVTARSTLLQPRVAVVLGVPPRWHQPLFICRLFSTAPAMWWGLPNAIRFLVQLRLLVGLGTGAGASGVVEDSLAADEEGLHWVRAIARGSAVTPNLLEARLRLSETALAILWCGASAYLSFFFTDCLMSRWLLNYAPQATIIRLLTVDALNWYLTSRVLDLLGGFANPRMILPAWIAIATTLTALYHVTYRKINIRKETSISVSVFSIASFISMMAMLLLLHSARTTAGDVPIIMYTINFWTRLETFAFKVLEWYVNCGGIK</sequence>
<dbReference type="Proteomes" id="UP001217918">
    <property type="component" value="Unassembled WGS sequence"/>
</dbReference>
<dbReference type="PANTHER" id="PTHR28147:SF1">
    <property type="entry name" value="N-GLYCOSYLATION PROTEIN EOS1"/>
    <property type="match status" value="1"/>
</dbReference>
<keyword evidence="3" id="KW-1185">Reference proteome</keyword>
<keyword evidence="1" id="KW-1133">Transmembrane helix</keyword>
<accession>A0AAD9HYR8</accession>
<dbReference type="GO" id="GO:0034599">
    <property type="term" value="P:cellular response to oxidative stress"/>
    <property type="evidence" value="ECO:0007669"/>
    <property type="project" value="InterPro"/>
</dbReference>